<evidence type="ECO:0000256" key="3">
    <source>
        <dbReference type="ARBA" id="ARBA00018111"/>
    </source>
</evidence>
<evidence type="ECO:0000259" key="8">
    <source>
        <dbReference type="Pfam" id="PF21982"/>
    </source>
</evidence>
<dbReference type="Pfam" id="PF02631">
    <property type="entry name" value="RecX_HTH2"/>
    <property type="match status" value="1"/>
</dbReference>
<evidence type="ECO:0000256" key="1">
    <source>
        <dbReference type="ARBA" id="ARBA00004496"/>
    </source>
</evidence>
<comment type="function">
    <text evidence="5">Modulates RecA activity.</text>
</comment>
<dbReference type="PANTHER" id="PTHR33602">
    <property type="entry name" value="REGULATORY PROTEIN RECX FAMILY PROTEIN"/>
    <property type="match status" value="1"/>
</dbReference>
<feature type="domain" description="RecX first three-helical" evidence="8">
    <location>
        <begin position="66"/>
        <end position="104"/>
    </location>
</feature>
<dbReference type="Proteomes" id="UP000199300">
    <property type="component" value="Unassembled WGS sequence"/>
</dbReference>
<dbReference type="AlphaFoldDB" id="A0A1H8RJK0"/>
<comment type="subcellular location">
    <subcellularLocation>
        <location evidence="1 5">Cytoplasm</location>
    </subcellularLocation>
</comment>
<evidence type="ECO:0000259" key="7">
    <source>
        <dbReference type="Pfam" id="PF21981"/>
    </source>
</evidence>
<dbReference type="HAMAP" id="MF_01114">
    <property type="entry name" value="RecX"/>
    <property type="match status" value="1"/>
</dbReference>
<keyword evidence="10" id="KW-1185">Reference proteome</keyword>
<evidence type="ECO:0000313" key="10">
    <source>
        <dbReference type="Proteomes" id="UP000199300"/>
    </source>
</evidence>
<evidence type="ECO:0000313" key="9">
    <source>
        <dbReference type="EMBL" id="SEO66570.1"/>
    </source>
</evidence>
<dbReference type="Pfam" id="PF21982">
    <property type="entry name" value="RecX_HTH1"/>
    <property type="match status" value="1"/>
</dbReference>
<dbReference type="EMBL" id="FODJ01000010">
    <property type="protein sequence ID" value="SEO66570.1"/>
    <property type="molecule type" value="Genomic_DNA"/>
</dbReference>
<evidence type="ECO:0000256" key="5">
    <source>
        <dbReference type="HAMAP-Rule" id="MF_01114"/>
    </source>
</evidence>
<dbReference type="STRING" id="872970.SAMN04488134_110112"/>
<name>A0A1H8RJK0_9BACI</name>
<protein>
    <recommendedName>
        <fullName evidence="3 5">Regulatory protein RecX</fullName>
    </recommendedName>
</protein>
<dbReference type="InterPro" id="IPR003783">
    <property type="entry name" value="Regulatory_RecX"/>
</dbReference>
<dbReference type="Gene3D" id="1.10.10.10">
    <property type="entry name" value="Winged helix-like DNA-binding domain superfamily/Winged helix DNA-binding domain"/>
    <property type="match status" value="4"/>
</dbReference>
<keyword evidence="4 5" id="KW-0963">Cytoplasm</keyword>
<feature type="domain" description="RecX third three-helical" evidence="7">
    <location>
        <begin position="216"/>
        <end position="263"/>
    </location>
</feature>
<dbReference type="PANTHER" id="PTHR33602:SF1">
    <property type="entry name" value="REGULATORY PROTEIN RECX FAMILY PROTEIN"/>
    <property type="match status" value="1"/>
</dbReference>
<feature type="domain" description="RecX third three-helical" evidence="7">
    <location>
        <begin position="174"/>
        <end position="205"/>
    </location>
</feature>
<sequence>MKIAKIVASKKRKARYHVYLEEDGSETYGFTVEEDTLINEGLKQGQQLDRTRINKLLESDTLQRSYAQSIRYLTYRMRSIQEVRDYLRSKDTIEGQIEQIINRLLKEKLLDDLAFAKAYVSSKSTTTLRGPLKLQHELKNKGVSEGNIRQALEQYHFNNQVKDVEKWLNSQLNRRQRISFHQRKNKLKQALMQKGFNSAVINQALAMALAENEPHDEWESLCFQGEKIVDRLKKKVTGYELKHKVKGTLYQKGYPLDLIERFIDQQATFFD</sequence>
<dbReference type="InterPro" id="IPR053924">
    <property type="entry name" value="RecX_HTH_2nd"/>
</dbReference>
<dbReference type="GO" id="GO:0006282">
    <property type="term" value="P:regulation of DNA repair"/>
    <property type="evidence" value="ECO:0007669"/>
    <property type="project" value="UniProtKB-UniRule"/>
</dbReference>
<comment type="similarity">
    <text evidence="2 5">Belongs to the RecX family.</text>
</comment>
<accession>A0A1H8RJK0</accession>
<dbReference type="GO" id="GO:0005737">
    <property type="term" value="C:cytoplasm"/>
    <property type="evidence" value="ECO:0007669"/>
    <property type="project" value="UniProtKB-SubCell"/>
</dbReference>
<dbReference type="InterPro" id="IPR036388">
    <property type="entry name" value="WH-like_DNA-bd_sf"/>
</dbReference>
<evidence type="ECO:0000256" key="2">
    <source>
        <dbReference type="ARBA" id="ARBA00009695"/>
    </source>
</evidence>
<evidence type="ECO:0000256" key="4">
    <source>
        <dbReference type="ARBA" id="ARBA00022490"/>
    </source>
</evidence>
<dbReference type="InterPro" id="IPR053926">
    <property type="entry name" value="RecX_HTH_1st"/>
</dbReference>
<proteinExistence type="inferred from homology"/>
<gene>
    <name evidence="5" type="primary">recX</name>
    <name evidence="9" type="ORF">SAMN04488134_110112</name>
</gene>
<evidence type="ECO:0000259" key="6">
    <source>
        <dbReference type="Pfam" id="PF02631"/>
    </source>
</evidence>
<dbReference type="Pfam" id="PF21981">
    <property type="entry name" value="RecX_HTH3"/>
    <property type="match status" value="2"/>
</dbReference>
<organism evidence="9 10">
    <name type="scientific">Amphibacillus marinus</name>
    <dbReference type="NCBI Taxonomy" id="872970"/>
    <lineage>
        <taxon>Bacteria</taxon>
        <taxon>Bacillati</taxon>
        <taxon>Bacillota</taxon>
        <taxon>Bacilli</taxon>
        <taxon>Bacillales</taxon>
        <taxon>Bacillaceae</taxon>
        <taxon>Amphibacillus</taxon>
    </lineage>
</organism>
<feature type="domain" description="RecX second three-helical" evidence="6">
    <location>
        <begin position="111"/>
        <end position="152"/>
    </location>
</feature>
<dbReference type="InterPro" id="IPR053925">
    <property type="entry name" value="RecX_HTH_3rd"/>
</dbReference>
<reference evidence="9 10" key="1">
    <citation type="submission" date="2016-10" db="EMBL/GenBank/DDBJ databases">
        <authorList>
            <person name="de Groot N.N."/>
        </authorList>
    </citation>
    <scope>NUCLEOTIDE SEQUENCE [LARGE SCALE GENOMIC DNA]</scope>
    <source>
        <strain evidence="9 10">CGMCC 1.10434</strain>
    </source>
</reference>